<proteinExistence type="predicted"/>
<comment type="caution">
    <text evidence="2">The sequence shown here is derived from an EMBL/GenBank/DDBJ whole genome shotgun (WGS) entry which is preliminary data.</text>
</comment>
<name>A0ABW5GX95_9PSEU</name>
<evidence type="ECO:0000313" key="2">
    <source>
        <dbReference type="EMBL" id="MFD2465573.1"/>
    </source>
</evidence>
<evidence type="ECO:0000256" key="1">
    <source>
        <dbReference type="SAM" id="Phobius"/>
    </source>
</evidence>
<keyword evidence="1" id="KW-1133">Transmembrane helix</keyword>
<dbReference type="EMBL" id="JBHUKU010000033">
    <property type="protein sequence ID" value="MFD2465573.1"/>
    <property type="molecule type" value="Genomic_DNA"/>
</dbReference>
<dbReference type="RefSeq" id="WP_345406830.1">
    <property type="nucleotide sequence ID" value="NZ_BAABHG010000021.1"/>
</dbReference>
<protein>
    <submittedName>
        <fullName evidence="2">Uncharacterized protein</fullName>
    </submittedName>
</protein>
<feature type="transmembrane region" description="Helical" evidence="1">
    <location>
        <begin position="12"/>
        <end position="35"/>
    </location>
</feature>
<keyword evidence="1" id="KW-0812">Transmembrane</keyword>
<gene>
    <name evidence="2" type="ORF">ACFSYJ_43680</name>
</gene>
<sequence>MGGKHRKKDSGASRGGCAVIMLIAVPALVLLTTVAGKVCSDLFG</sequence>
<evidence type="ECO:0000313" key="3">
    <source>
        <dbReference type="Proteomes" id="UP001597419"/>
    </source>
</evidence>
<organism evidence="2 3">
    <name type="scientific">Amycolatopsis samaneae</name>
    <dbReference type="NCBI Taxonomy" id="664691"/>
    <lineage>
        <taxon>Bacteria</taxon>
        <taxon>Bacillati</taxon>
        <taxon>Actinomycetota</taxon>
        <taxon>Actinomycetes</taxon>
        <taxon>Pseudonocardiales</taxon>
        <taxon>Pseudonocardiaceae</taxon>
        <taxon>Amycolatopsis</taxon>
    </lineage>
</organism>
<accession>A0ABW5GX95</accession>
<reference evidence="3" key="1">
    <citation type="journal article" date="2019" name="Int. J. Syst. Evol. Microbiol.">
        <title>The Global Catalogue of Microorganisms (GCM) 10K type strain sequencing project: providing services to taxonomists for standard genome sequencing and annotation.</title>
        <authorList>
            <consortium name="The Broad Institute Genomics Platform"/>
            <consortium name="The Broad Institute Genome Sequencing Center for Infectious Disease"/>
            <person name="Wu L."/>
            <person name="Ma J."/>
        </authorList>
    </citation>
    <scope>NUCLEOTIDE SEQUENCE [LARGE SCALE GENOMIC DNA]</scope>
    <source>
        <strain evidence="3">CGMCC 4.7643</strain>
    </source>
</reference>
<keyword evidence="1" id="KW-0472">Membrane</keyword>
<dbReference type="Proteomes" id="UP001597419">
    <property type="component" value="Unassembled WGS sequence"/>
</dbReference>
<keyword evidence="3" id="KW-1185">Reference proteome</keyword>